<name>A0A8B9JZ98_ASTMX</name>
<evidence type="ECO:0000256" key="1">
    <source>
        <dbReference type="SAM" id="Coils"/>
    </source>
</evidence>
<dbReference type="CDD" id="cd21937">
    <property type="entry name" value="ZIP_MycBP-like"/>
    <property type="match status" value="1"/>
</dbReference>
<dbReference type="Proteomes" id="UP000694621">
    <property type="component" value="Unplaced"/>
</dbReference>
<proteinExistence type="predicted"/>
<dbReference type="AlphaFoldDB" id="A0A8B9JZ98"/>
<organism evidence="2 3">
    <name type="scientific">Astyanax mexicanus</name>
    <name type="common">Blind cave fish</name>
    <name type="synonym">Astyanax fasciatus mexicanus</name>
    <dbReference type="NCBI Taxonomy" id="7994"/>
    <lineage>
        <taxon>Eukaryota</taxon>
        <taxon>Metazoa</taxon>
        <taxon>Chordata</taxon>
        <taxon>Craniata</taxon>
        <taxon>Vertebrata</taxon>
        <taxon>Euteleostomi</taxon>
        <taxon>Actinopterygii</taxon>
        <taxon>Neopterygii</taxon>
        <taxon>Teleostei</taxon>
        <taxon>Ostariophysi</taxon>
        <taxon>Characiformes</taxon>
        <taxon>Characoidei</taxon>
        <taxon>Acestrorhamphidae</taxon>
        <taxon>Acestrorhamphinae</taxon>
        <taxon>Astyanax</taxon>
    </lineage>
</organism>
<dbReference type="Gene3D" id="6.10.250.1060">
    <property type="match status" value="1"/>
</dbReference>
<reference evidence="2" key="1">
    <citation type="submission" date="2025-08" db="UniProtKB">
        <authorList>
            <consortium name="Ensembl"/>
        </authorList>
    </citation>
    <scope>IDENTIFICATION</scope>
</reference>
<protein>
    <submittedName>
        <fullName evidence="2">Uncharacterized protein</fullName>
    </submittedName>
</protein>
<dbReference type="Ensembl" id="ENSAMXT00005032317.1">
    <property type="protein sequence ID" value="ENSAMXP00005029477.1"/>
    <property type="gene ID" value="ENSAMXG00005014568.1"/>
</dbReference>
<feature type="coiled-coil region" evidence="1">
    <location>
        <begin position="65"/>
        <end position="92"/>
    </location>
</feature>
<keyword evidence="1" id="KW-0175">Coiled coil</keyword>
<accession>A0A8B9JZ98</accession>
<sequence length="131" mass="15314">IFCKYYTTCNDTQHMLYFFKSNVLEKLNAVYLFKVPERSVVVLSQISRRFIRLHLSTGEPDSGDVETLCLELTELQQKYDALLEENRDLKNRVKLIYTLDNFKQTPKKDFKRLSSDSHSHLKTNATFTLAG</sequence>
<evidence type="ECO:0000313" key="2">
    <source>
        <dbReference type="Ensembl" id="ENSAMXP00005029477.1"/>
    </source>
</evidence>
<evidence type="ECO:0000313" key="3">
    <source>
        <dbReference type="Proteomes" id="UP000694621"/>
    </source>
</evidence>